<evidence type="ECO:0000256" key="1">
    <source>
        <dbReference type="ARBA" id="ARBA00022679"/>
    </source>
</evidence>
<dbReference type="PROSITE" id="PS00108">
    <property type="entry name" value="PROTEIN_KINASE_ST"/>
    <property type="match status" value="1"/>
</dbReference>
<dbReference type="PROSITE" id="PS50011">
    <property type="entry name" value="PROTEIN_KINASE_DOM"/>
    <property type="match status" value="1"/>
</dbReference>
<feature type="compositionally biased region" description="Basic residues" evidence="5">
    <location>
        <begin position="251"/>
        <end position="267"/>
    </location>
</feature>
<evidence type="ECO:0000256" key="2">
    <source>
        <dbReference type="ARBA" id="ARBA00022741"/>
    </source>
</evidence>
<proteinExistence type="predicted"/>
<dbReference type="InterPro" id="IPR008271">
    <property type="entry name" value="Ser/Thr_kinase_AS"/>
</dbReference>
<feature type="compositionally biased region" description="Basic residues" evidence="5">
    <location>
        <begin position="441"/>
        <end position="456"/>
    </location>
</feature>
<dbReference type="InterPro" id="IPR000719">
    <property type="entry name" value="Prot_kinase_dom"/>
</dbReference>
<dbReference type="Gene3D" id="1.10.510.10">
    <property type="entry name" value="Transferase(Phosphotransferase) domain 1"/>
    <property type="match status" value="1"/>
</dbReference>
<dbReference type="PANTHER" id="PTHR43289:SF6">
    <property type="entry name" value="SERINE_THREONINE-PROTEIN KINASE NEKL-3"/>
    <property type="match status" value="1"/>
</dbReference>
<dbReference type="EMBL" id="CP036273">
    <property type="protein sequence ID" value="QDU23051.1"/>
    <property type="molecule type" value="Genomic_DNA"/>
</dbReference>
<keyword evidence="2" id="KW-0547">Nucleotide-binding</keyword>
<dbReference type="OrthoDB" id="6111975at2"/>
<dbReference type="KEGG" id="uli:ETAA1_50410"/>
<organism evidence="7 8">
    <name type="scientific">Urbifossiella limnaea</name>
    <dbReference type="NCBI Taxonomy" id="2528023"/>
    <lineage>
        <taxon>Bacteria</taxon>
        <taxon>Pseudomonadati</taxon>
        <taxon>Planctomycetota</taxon>
        <taxon>Planctomycetia</taxon>
        <taxon>Gemmatales</taxon>
        <taxon>Gemmataceae</taxon>
        <taxon>Urbifossiella</taxon>
    </lineage>
</organism>
<evidence type="ECO:0000313" key="8">
    <source>
        <dbReference type="Proteomes" id="UP000319576"/>
    </source>
</evidence>
<evidence type="ECO:0000259" key="6">
    <source>
        <dbReference type="PROSITE" id="PS50011"/>
    </source>
</evidence>
<reference evidence="7 8" key="1">
    <citation type="submission" date="2019-02" db="EMBL/GenBank/DDBJ databases">
        <title>Deep-cultivation of Planctomycetes and their phenomic and genomic characterization uncovers novel biology.</title>
        <authorList>
            <person name="Wiegand S."/>
            <person name="Jogler M."/>
            <person name="Boedeker C."/>
            <person name="Pinto D."/>
            <person name="Vollmers J."/>
            <person name="Rivas-Marin E."/>
            <person name="Kohn T."/>
            <person name="Peeters S.H."/>
            <person name="Heuer A."/>
            <person name="Rast P."/>
            <person name="Oberbeckmann S."/>
            <person name="Bunk B."/>
            <person name="Jeske O."/>
            <person name="Meyerdierks A."/>
            <person name="Storesund J.E."/>
            <person name="Kallscheuer N."/>
            <person name="Luecker S."/>
            <person name="Lage O.M."/>
            <person name="Pohl T."/>
            <person name="Merkel B.J."/>
            <person name="Hornburger P."/>
            <person name="Mueller R.-W."/>
            <person name="Bruemmer F."/>
            <person name="Labrenz M."/>
            <person name="Spormann A.M."/>
            <person name="Op den Camp H."/>
            <person name="Overmann J."/>
            <person name="Amann R."/>
            <person name="Jetten M.S.M."/>
            <person name="Mascher T."/>
            <person name="Medema M.H."/>
            <person name="Devos D.P."/>
            <person name="Kaster A.-K."/>
            <person name="Ovreas L."/>
            <person name="Rohde M."/>
            <person name="Galperin M.Y."/>
            <person name="Jogler C."/>
        </authorList>
    </citation>
    <scope>NUCLEOTIDE SEQUENCE [LARGE SCALE GENOMIC DNA]</scope>
    <source>
        <strain evidence="7 8">ETA_A1</strain>
    </source>
</reference>
<sequence length="485" mass="51964">MPTSWRLLPAWAAQVRALVRCQAALGPPPAPLFPAAGQVLGEFRLVAEPGRGAVGPVFVAVQPALADRPVVLKLVPAGGDEHLSLARLRHTHVVPLYAAHRFAEVGLDGLCQPYFGGATLAVALKAAERRVGGADLLTALREPTSAPAPPRGPAWAAIERASYTDAVCWVVACLADALQYAHDRGLLHLDVKPSNVLLAADGTPMLLDFHPARAPLAAGACRRWCSGHSRVHAARTGRGRGGGEVAGAGVARRRRPRRSVRAGPRPRRGAELGARAAVAGGAGGTLHRRRPRRPLPERGRGRRRPAPAPRGAAVERRADRLDGPRPALDLARAAQLCVSATHPLPRKRPAAPPRPRAAPRGTTWPSAACGSRRETRPRRRRTSTAPPCSTRARRERTTTSAGVGCGPATLRGRWRRSRLTRRWPRPSVVRVQPRAGVPAARPRRRRAGRLQPRPRTRPGPELAAGSLIGNAVVVSRPRIGPEHRR</sequence>
<keyword evidence="1 7" id="KW-0808">Transferase</keyword>
<feature type="domain" description="Protein kinase" evidence="6">
    <location>
        <begin position="43"/>
        <end position="365"/>
    </location>
</feature>
<feature type="region of interest" description="Disordered" evidence="5">
    <location>
        <begin position="340"/>
        <end position="409"/>
    </location>
</feature>
<keyword evidence="4" id="KW-0067">ATP-binding</keyword>
<feature type="compositionally biased region" description="Basic and acidic residues" evidence="5">
    <location>
        <begin position="313"/>
        <end position="323"/>
    </location>
</feature>
<dbReference type="GO" id="GO:0004674">
    <property type="term" value="F:protein serine/threonine kinase activity"/>
    <property type="evidence" value="ECO:0007669"/>
    <property type="project" value="UniProtKB-EC"/>
</dbReference>
<keyword evidence="3 7" id="KW-0418">Kinase</keyword>
<feature type="region of interest" description="Disordered" evidence="5">
    <location>
        <begin position="233"/>
        <end position="324"/>
    </location>
</feature>
<dbReference type="EC" id="2.7.11.1" evidence="7"/>
<dbReference type="GO" id="GO:0005524">
    <property type="term" value="F:ATP binding"/>
    <property type="evidence" value="ECO:0007669"/>
    <property type="project" value="UniProtKB-KW"/>
</dbReference>
<dbReference type="InterPro" id="IPR011009">
    <property type="entry name" value="Kinase-like_dom_sf"/>
</dbReference>
<dbReference type="Proteomes" id="UP000319576">
    <property type="component" value="Chromosome"/>
</dbReference>
<gene>
    <name evidence="7" type="primary">pknF_6</name>
    <name evidence="7" type="ORF">ETAA1_50410</name>
</gene>
<evidence type="ECO:0000313" key="7">
    <source>
        <dbReference type="EMBL" id="QDU23051.1"/>
    </source>
</evidence>
<name>A0A517XZW3_9BACT</name>
<protein>
    <submittedName>
        <fullName evidence="7">Serine/threonine-protein kinase PknF</fullName>
        <ecNumber evidence="7">2.7.11.1</ecNumber>
    </submittedName>
</protein>
<evidence type="ECO:0000256" key="4">
    <source>
        <dbReference type="ARBA" id="ARBA00022840"/>
    </source>
</evidence>
<keyword evidence="8" id="KW-1185">Reference proteome</keyword>
<dbReference type="SUPFAM" id="SSF56112">
    <property type="entry name" value="Protein kinase-like (PK-like)"/>
    <property type="match status" value="1"/>
</dbReference>
<accession>A0A517XZW3</accession>
<dbReference type="AlphaFoldDB" id="A0A517XZW3"/>
<evidence type="ECO:0000256" key="5">
    <source>
        <dbReference type="SAM" id="MobiDB-lite"/>
    </source>
</evidence>
<dbReference type="PANTHER" id="PTHR43289">
    <property type="entry name" value="MITOGEN-ACTIVATED PROTEIN KINASE KINASE KINASE 20-RELATED"/>
    <property type="match status" value="1"/>
</dbReference>
<feature type="region of interest" description="Disordered" evidence="5">
    <location>
        <begin position="433"/>
        <end position="468"/>
    </location>
</feature>
<evidence type="ECO:0000256" key="3">
    <source>
        <dbReference type="ARBA" id="ARBA00022777"/>
    </source>
</evidence>